<dbReference type="STRING" id="439228.SAMN06295920_104315"/>
<dbReference type="RefSeq" id="WP_079648392.1">
    <property type="nucleotide sequence ID" value="NZ_FUYM01000004.1"/>
</dbReference>
<keyword evidence="5" id="KW-0812">Transmembrane</keyword>
<feature type="transmembrane region" description="Helical" evidence="5">
    <location>
        <begin position="135"/>
        <end position="161"/>
    </location>
</feature>
<dbReference type="InterPro" id="IPR015590">
    <property type="entry name" value="Aldehyde_DH_dom"/>
</dbReference>
<feature type="active site" evidence="3">
    <location>
        <position position="241"/>
    </location>
</feature>
<dbReference type="Gene3D" id="3.40.309.10">
    <property type="entry name" value="Aldehyde Dehydrogenase, Chain A, domain 2"/>
    <property type="match status" value="1"/>
</dbReference>
<dbReference type="PANTHER" id="PTHR11699">
    <property type="entry name" value="ALDEHYDE DEHYDROGENASE-RELATED"/>
    <property type="match status" value="1"/>
</dbReference>
<dbReference type="InterPro" id="IPR016163">
    <property type="entry name" value="Ald_DH_C"/>
</dbReference>
<dbReference type="FunFam" id="3.40.605.10:FF:000007">
    <property type="entry name" value="NAD/NADP-dependent betaine aldehyde dehydrogenase"/>
    <property type="match status" value="1"/>
</dbReference>
<dbReference type="InterPro" id="IPR016160">
    <property type="entry name" value="Ald_DH_CS_CYS"/>
</dbReference>
<evidence type="ECO:0000256" key="2">
    <source>
        <dbReference type="ARBA" id="ARBA00023002"/>
    </source>
</evidence>
<dbReference type="Gene3D" id="3.40.605.10">
    <property type="entry name" value="Aldehyde Dehydrogenase, Chain A, domain 1"/>
    <property type="match status" value="1"/>
</dbReference>
<evidence type="ECO:0000259" key="6">
    <source>
        <dbReference type="Pfam" id="PF00171"/>
    </source>
</evidence>
<dbReference type="SUPFAM" id="SSF53720">
    <property type="entry name" value="ALDH-like"/>
    <property type="match status" value="1"/>
</dbReference>
<keyword evidence="5" id="KW-1133">Transmembrane helix</keyword>
<evidence type="ECO:0000313" key="7">
    <source>
        <dbReference type="EMBL" id="SKB62877.1"/>
    </source>
</evidence>
<reference evidence="8" key="1">
    <citation type="submission" date="2017-02" db="EMBL/GenBank/DDBJ databases">
        <authorList>
            <person name="Varghese N."/>
            <person name="Submissions S."/>
        </authorList>
    </citation>
    <scope>NUCLEOTIDE SEQUENCE [LARGE SCALE GENOMIC DNA]</scope>
    <source>
        <strain evidence="8">UM2</strain>
    </source>
</reference>
<dbReference type="InterPro" id="IPR029510">
    <property type="entry name" value="Ald_DH_CS_GLU"/>
</dbReference>
<dbReference type="Proteomes" id="UP000189818">
    <property type="component" value="Unassembled WGS sequence"/>
</dbReference>
<accession>A0A1T5CU30</accession>
<sequence length="467" mass="49931">MSDYKLLIGGRLVDGAKTMEVINPATEEVLATCPRASEAQLDEAVAAAKKAFPAWAAKPIEERRALILKLADAIEAQAEDFARLLTQEQGKPLAEATAEIAYTQAFIRQLATHDLPVKVLEDNDRRRVEQRRRPLGVVGAIIPWNFPVLIVAFKLPLALLAGNTMVVKPAPTTPLTTLKLGELMAEIFPAGVVNVVTDQNDLGGRLSTHPDVAKISFTGSTETGRKVMASAASSIKRLTLELGGNDAAIVLGDVDPAKVAPGIFGGAFLNAGQVCLAIKRVYAHADIYDALCAELGRLAEEAIVDDGLKQGVQIGPLQNAAQYEKVKGFLADARANGTIVAGGVVEDRPGYFIRPTIVRDISDGAKLVDEEQFGPILPVIRYEDAEDALARANASDMGLGGSVWSTDRETARDLAGRMESGTVWINKHLDFGPNMPFGGAKQSGLGVEFAEEGLHEFTQIHVINEAK</sequence>
<organism evidence="7 8">
    <name type="scientific">Rhizorhabdus histidinilytica</name>
    <dbReference type="NCBI Taxonomy" id="439228"/>
    <lineage>
        <taxon>Bacteria</taxon>
        <taxon>Pseudomonadati</taxon>
        <taxon>Pseudomonadota</taxon>
        <taxon>Alphaproteobacteria</taxon>
        <taxon>Sphingomonadales</taxon>
        <taxon>Sphingomonadaceae</taxon>
        <taxon>Rhizorhabdus</taxon>
    </lineage>
</organism>
<evidence type="ECO:0000256" key="3">
    <source>
        <dbReference type="PROSITE-ProRule" id="PRU10007"/>
    </source>
</evidence>
<name>A0A1T5CU30_9SPHN</name>
<evidence type="ECO:0000256" key="5">
    <source>
        <dbReference type="SAM" id="Phobius"/>
    </source>
</evidence>
<dbReference type="InterPro" id="IPR016162">
    <property type="entry name" value="Ald_DH_N"/>
</dbReference>
<dbReference type="PROSITE" id="PS00070">
    <property type="entry name" value="ALDEHYDE_DEHYDR_CYS"/>
    <property type="match status" value="1"/>
</dbReference>
<keyword evidence="8" id="KW-1185">Reference proteome</keyword>
<evidence type="ECO:0000313" key="8">
    <source>
        <dbReference type="Proteomes" id="UP000189818"/>
    </source>
</evidence>
<dbReference type="InterPro" id="IPR016161">
    <property type="entry name" value="Ald_DH/histidinol_DH"/>
</dbReference>
<evidence type="ECO:0000256" key="1">
    <source>
        <dbReference type="ARBA" id="ARBA00009986"/>
    </source>
</evidence>
<dbReference type="OrthoDB" id="9802947at2"/>
<dbReference type="InterPro" id="IPR044086">
    <property type="entry name" value="LUC3-like"/>
</dbReference>
<keyword evidence="5" id="KW-0472">Membrane</keyword>
<gene>
    <name evidence="7" type="ORF">SAMN06295920_104315</name>
</gene>
<dbReference type="AlphaFoldDB" id="A0A1T5CU30"/>
<protein>
    <submittedName>
        <fullName evidence="7">Acyl-CoA reductase</fullName>
    </submittedName>
</protein>
<dbReference type="EMBL" id="FUYM01000004">
    <property type="protein sequence ID" value="SKB62877.1"/>
    <property type="molecule type" value="Genomic_DNA"/>
</dbReference>
<dbReference type="GO" id="GO:0016620">
    <property type="term" value="F:oxidoreductase activity, acting on the aldehyde or oxo group of donors, NAD or NADP as acceptor"/>
    <property type="evidence" value="ECO:0007669"/>
    <property type="project" value="InterPro"/>
</dbReference>
<proteinExistence type="inferred from homology"/>
<feature type="domain" description="Aldehyde dehydrogenase" evidence="6">
    <location>
        <begin position="17"/>
        <end position="462"/>
    </location>
</feature>
<keyword evidence="2 4" id="KW-0560">Oxidoreductase</keyword>
<comment type="similarity">
    <text evidence="1 4">Belongs to the aldehyde dehydrogenase family.</text>
</comment>
<dbReference type="CDD" id="cd07106">
    <property type="entry name" value="ALDH_AldA-AAD23400"/>
    <property type="match status" value="1"/>
</dbReference>
<dbReference type="PROSITE" id="PS00687">
    <property type="entry name" value="ALDEHYDE_DEHYDR_GLU"/>
    <property type="match status" value="1"/>
</dbReference>
<dbReference type="Pfam" id="PF00171">
    <property type="entry name" value="Aldedh"/>
    <property type="match status" value="1"/>
</dbReference>
<evidence type="ECO:0000256" key="4">
    <source>
        <dbReference type="RuleBase" id="RU003345"/>
    </source>
</evidence>